<evidence type="ECO:0000256" key="1">
    <source>
        <dbReference type="ARBA" id="ARBA00022723"/>
    </source>
</evidence>
<dbReference type="SMART" id="SM00356">
    <property type="entry name" value="ZnF_C3H1"/>
    <property type="match status" value="1"/>
</dbReference>
<dbReference type="InterPro" id="IPR039511">
    <property type="entry name" value="RBM26-like_RRM2"/>
</dbReference>
<feature type="region of interest" description="Disordered" evidence="9">
    <location>
        <begin position="134"/>
        <end position="217"/>
    </location>
</feature>
<evidence type="ECO:0000256" key="4">
    <source>
        <dbReference type="ARBA" id="ARBA00022884"/>
    </source>
</evidence>
<reference evidence="12" key="2">
    <citation type="submission" date="2025-09" db="UniProtKB">
        <authorList>
            <consortium name="Ensembl"/>
        </authorList>
    </citation>
    <scope>IDENTIFICATION</scope>
</reference>
<name>A0A8C1IYL3_CYPCA</name>
<dbReference type="Pfam" id="PF14605">
    <property type="entry name" value="Nup35_RRM_2"/>
    <property type="match status" value="1"/>
</dbReference>
<dbReference type="AlphaFoldDB" id="A0A8C1IYL3"/>
<feature type="compositionally biased region" description="Acidic residues" evidence="9">
    <location>
        <begin position="930"/>
        <end position="960"/>
    </location>
</feature>
<evidence type="ECO:0000259" key="10">
    <source>
        <dbReference type="PROSITE" id="PS50102"/>
    </source>
</evidence>
<feature type="domain" description="C3H1-type" evidence="11">
    <location>
        <begin position="257"/>
        <end position="285"/>
    </location>
</feature>
<dbReference type="PROSITE" id="PS50103">
    <property type="entry name" value="ZF_C3H1"/>
    <property type="match status" value="1"/>
</dbReference>
<feature type="compositionally biased region" description="Basic and acidic residues" evidence="9">
    <location>
        <begin position="134"/>
        <end position="145"/>
    </location>
</feature>
<evidence type="ECO:0000259" key="11">
    <source>
        <dbReference type="PROSITE" id="PS50103"/>
    </source>
</evidence>
<evidence type="ECO:0000256" key="9">
    <source>
        <dbReference type="SAM" id="MobiDB-lite"/>
    </source>
</evidence>
<feature type="region of interest" description="Disordered" evidence="9">
    <location>
        <begin position="810"/>
        <end position="841"/>
    </location>
</feature>
<dbReference type="Gene3D" id="1.20.1390.10">
    <property type="entry name" value="PWI domain"/>
    <property type="match status" value="1"/>
</dbReference>
<feature type="compositionally biased region" description="Pro residues" evidence="9">
    <location>
        <begin position="300"/>
        <end position="320"/>
    </location>
</feature>
<dbReference type="SUPFAM" id="SSF54928">
    <property type="entry name" value="RNA-binding domain, RBD"/>
    <property type="match status" value="2"/>
</dbReference>
<evidence type="ECO:0000256" key="7">
    <source>
        <dbReference type="PROSITE-ProRule" id="PRU00176"/>
    </source>
</evidence>
<dbReference type="InterPro" id="IPR035979">
    <property type="entry name" value="RBD_domain_sf"/>
</dbReference>
<dbReference type="GO" id="GO:0005634">
    <property type="term" value="C:nucleus"/>
    <property type="evidence" value="ECO:0007669"/>
    <property type="project" value="TreeGrafter"/>
</dbReference>
<feature type="region of interest" description="Disordered" evidence="9">
    <location>
        <begin position="580"/>
        <end position="601"/>
    </location>
</feature>
<keyword evidence="5" id="KW-0175">Coiled coil</keyword>
<evidence type="ECO:0000256" key="5">
    <source>
        <dbReference type="ARBA" id="ARBA00023054"/>
    </source>
</evidence>
<feature type="region of interest" description="Disordered" evidence="9">
    <location>
        <begin position="300"/>
        <end position="365"/>
    </location>
</feature>
<feature type="domain" description="RRM" evidence="10">
    <location>
        <begin position="499"/>
        <end position="573"/>
    </location>
</feature>
<reference evidence="12" key="1">
    <citation type="submission" date="2025-08" db="UniProtKB">
        <authorList>
            <consortium name="Ensembl"/>
        </authorList>
    </citation>
    <scope>IDENTIFICATION</scope>
</reference>
<feature type="domain" description="RRM" evidence="10">
    <location>
        <begin position="851"/>
        <end position="920"/>
    </location>
</feature>
<gene>
    <name evidence="12" type="primary">LOC109082340</name>
</gene>
<feature type="compositionally biased region" description="Basic residues" evidence="9">
    <location>
        <begin position="816"/>
        <end position="837"/>
    </location>
</feature>
<dbReference type="Pfam" id="PF01480">
    <property type="entry name" value="PWI"/>
    <property type="match status" value="1"/>
</dbReference>
<organism evidence="12 13">
    <name type="scientific">Cyprinus carpio</name>
    <name type="common">Common carp</name>
    <dbReference type="NCBI Taxonomy" id="7962"/>
    <lineage>
        <taxon>Eukaryota</taxon>
        <taxon>Metazoa</taxon>
        <taxon>Chordata</taxon>
        <taxon>Craniata</taxon>
        <taxon>Vertebrata</taxon>
        <taxon>Euteleostomi</taxon>
        <taxon>Actinopterygii</taxon>
        <taxon>Neopterygii</taxon>
        <taxon>Teleostei</taxon>
        <taxon>Ostariophysi</taxon>
        <taxon>Cypriniformes</taxon>
        <taxon>Cyprinidae</taxon>
        <taxon>Cyprininae</taxon>
        <taxon>Cyprinus</taxon>
    </lineage>
</organism>
<dbReference type="PANTHER" id="PTHR14398:SF2">
    <property type="entry name" value="RNA-BINDING PROTEIN 26"/>
    <property type="match status" value="1"/>
</dbReference>
<dbReference type="InterPro" id="IPR045137">
    <property type="entry name" value="RBM26/27"/>
</dbReference>
<dbReference type="GO" id="GO:0003723">
    <property type="term" value="F:RNA binding"/>
    <property type="evidence" value="ECO:0007669"/>
    <property type="project" value="UniProtKB-UniRule"/>
</dbReference>
<feature type="compositionally biased region" description="Basic and acidic residues" evidence="9">
    <location>
        <begin position="164"/>
        <end position="197"/>
    </location>
</feature>
<evidence type="ECO:0000313" key="12">
    <source>
        <dbReference type="Ensembl" id="ENSCCRP00010024421.1"/>
    </source>
</evidence>
<dbReference type="Pfam" id="PF00076">
    <property type="entry name" value="RRM_1"/>
    <property type="match status" value="1"/>
</dbReference>
<feature type="region of interest" description="Disordered" evidence="9">
    <location>
        <begin position="238"/>
        <end position="261"/>
    </location>
</feature>
<comment type="function">
    <text evidence="6">May be involved in the turnover of nuclear polyadenylated (pA+) RNA.</text>
</comment>
<accession>A0A8C1IYL3</accession>
<dbReference type="FunFam" id="1.20.1390.10:FF:000001">
    <property type="entry name" value="RNA-binding protein 26 isoform X2"/>
    <property type="match status" value="1"/>
</dbReference>
<keyword evidence="13" id="KW-1185">Reference proteome</keyword>
<keyword evidence="2 8" id="KW-0863">Zinc-finger</keyword>
<sequence length="967" mass="108268">MIIENLEALKTWLSKTLEPICDADPSALAKYVVALVKKDKSEKELKALCIDQLDVFLQKETQTFVDKLFEAVNAKSYLPQPEQPTSARTETQQRTEKDESKRDEVQQNSHTRSPFKIWGQSILIFSLLKREYDRNPPRRDSYRERYNRRRERSRSYSRSRSRSWSKDRTRERDRDRERDQRDSGKPKYEHSRPERQEAVTTDGYTATPLTPGSSSALFPVPTLSSTITVIAPTHHGNNTTESWSEFPQDHTPFGRGGPPRKRCRNYDEKGFCMRGDMCPFDHGSDPVVVEDVNLPSMLPFQPPPLPGVDGPPPPGLPPPHSLLTPPVNLRPPVPPPGTMPPSLPPVAGPPPPLPALQPSGMDAPPNSITSSVPTIVTSGVRPPLSQPPPPLFTSDSFEPEVYNPEAPSMTSRPMYRHRVNAQRPNLIGLTMGEVDLPPREKMSNTNSARIVLESDSRKRGAGLHDGAIPAKKPWFDKPNFNKPNHHGFHRNVPYSSANTKLAIRQIPPELNNISKLNEHFSKFGTIVNLQVAYNNNPDGALIQFASPEEAKRAMQSTEAVLNNRFIRVHWHREDAVEQTYTTPHPVSDPPTAQESAVTTLKQSVKDRLGPLPTAHPEPSHDPGGAPQVNVLYIMSNHLVKSLISLQVFSTSTGLTKTVYNPAALKAGQKGAPFGTTLIAEDALKRKQEALKLQQDVRKKKQEILEKHIQTQKLLISKLEKNKSMKAEDKAQIMLTLTTLTNSITKLQEEMKGLSSANALRTTLKSKAQAQKELLDTELDLYKKMQAGEDTAELKIKYTRLQLEAAKRGLLTPGRGRGAHGRGRGALRSRGRGIRGRGRGVPTHAVVDHRPRALEISGFTEADRVDLLPHFAQYGEIEDCQMEDSSLSAIITYKTRAEAEQAAVHGVRLNNQELRLAWHKPTASLNTTNPDEVEPEDEEFPEDFLVDDSLLQDDDEEEEDNESRSWRR</sequence>
<evidence type="ECO:0000256" key="2">
    <source>
        <dbReference type="ARBA" id="ARBA00022771"/>
    </source>
</evidence>
<feature type="compositionally biased region" description="Basic and acidic residues" evidence="9">
    <location>
        <begin position="91"/>
        <end position="105"/>
    </location>
</feature>
<evidence type="ECO:0000256" key="3">
    <source>
        <dbReference type="ARBA" id="ARBA00022833"/>
    </source>
</evidence>
<evidence type="ECO:0000313" key="13">
    <source>
        <dbReference type="Proteomes" id="UP000694427"/>
    </source>
</evidence>
<feature type="region of interest" description="Disordered" evidence="9">
    <location>
        <begin position="919"/>
        <end position="967"/>
    </location>
</feature>
<keyword evidence="1 8" id="KW-0479">Metal-binding</keyword>
<feature type="compositionally biased region" description="Basic residues" evidence="9">
    <location>
        <begin position="146"/>
        <end position="163"/>
    </location>
</feature>
<dbReference type="SMART" id="SM00360">
    <property type="entry name" value="RRM"/>
    <property type="match status" value="2"/>
</dbReference>
<dbReference type="InterPro" id="IPR012677">
    <property type="entry name" value="Nucleotide-bd_a/b_plait_sf"/>
</dbReference>
<feature type="zinc finger region" description="C3H1-type" evidence="8">
    <location>
        <begin position="257"/>
        <end position="285"/>
    </location>
</feature>
<protein>
    <submittedName>
        <fullName evidence="12">RNA binding motif protein 26</fullName>
    </submittedName>
</protein>
<dbReference type="Ensembl" id="ENSCCRT00010026771.1">
    <property type="protein sequence ID" value="ENSCCRP00010024421.1"/>
    <property type="gene ID" value="ENSCCRG00010010448.1"/>
</dbReference>
<evidence type="ECO:0000256" key="8">
    <source>
        <dbReference type="PROSITE-ProRule" id="PRU00723"/>
    </source>
</evidence>
<dbReference type="InterPro" id="IPR002483">
    <property type="entry name" value="PWI_dom"/>
</dbReference>
<dbReference type="Gene3D" id="3.30.70.330">
    <property type="match status" value="2"/>
</dbReference>
<feature type="compositionally biased region" description="Pro residues" evidence="9">
    <location>
        <begin position="328"/>
        <end position="355"/>
    </location>
</feature>
<dbReference type="InterPro" id="IPR000571">
    <property type="entry name" value="Znf_CCCH"/>
</dbReference>
<keyword evidence="3 8" id="KW-0862">Zinc</keyword>
<dbReference type="Proteomes" id="UP000694427">
    <property type="component" value="Unplaced"/>
</dbReference>
<dbReference type="PROSITE" id="PS50102">
    <property type="entry name" value="RRM"/>
    <property type="match status" value="2"/>
</dbReference>
<proteinExistence type="predicted"/>
<dbReference type="GO" id="GO:0008270">
    <property type="term" value="F:zinc ion binding"/>
    <property type="evidence" value="ECO:0007669"/>
    <property type="project" value="UniProtKB-KW"/>
</dbReference>
<dbReference type="InterPro" id="IPR000504">
    <property type="entry name" value="RRM_dom"/>
</dbReference>
<dbReference type="CDD" id="cd12258">
    <property type="entry name" value="RRM2_RBM26_like"/>
    <property type="match status" value="1"/>
</dbReference>
<feature type="compositionally biased region" description="Polar residues" evidence="9">
    <location>
        <begin position="198"/>
        <end position="217"/>
    </location>
</feature>
<evidence type="ECO:0000256" key="6">
    <source>
        <dbReference type="ARBA" id="ARBA00043866"/>
    </source>
</evidence>
<keyword evidence="4 7" id="KW-0694">RNA-binding</keyword>
<feature type="region of interest" description="Disordered" evidence="9">
    <location>
        <begin position="79"/>
        <end position="112"/>
    </location>
</feature>
<dbReference type="FunFam" id="3.30.70.330:FF:000330">
    <property type="entry name" value="RNA-binding motif protein 26"/>
    <property type="match status" value="1"/>
</dbReference>
<dbReference type="FunFam" id="3.30.70.330:FF:000124">
    <property type="entry name" value="RNA-binding protein 26 isoform X3"/>
    <property type="match status" value="1"/>
</dbReference>
<dbReference type="PANTHER" id="PTHR14398">
    <property type="entry name" value="RNA RECOGNITION RRM/RNP DOMAIN"/>
    <property type="match status" value="1"/>
</dbReference>